<dbReference type="Proteomes" id="UP000748752">
    <property type="component" value="Unassembled WGS sequence"/>
</dbReference>
<gene>
    <name evidence="2" type="ORF">CKO31_00135</name>
</gene>
<dbReference type="RefSeq" id="WP_200232817.1">
    <property type="nucleotide sequence ID" value="NZ_NRRV01000001.1"/>
</dbReference>
<evidence type="ECO:0000259" key="1">
    <source>
        <dbReference type="Pfam" id="PF06634"/>
    </source>
</evidence>
<sequence>MAHQDLRLIEAGFPCHQVGAETRRECDRGKAPPTHRLHVWWARRPLTPSRAAILASLLPADADPEAFVKELGIRVLVADVHGVGWVLGEEKLRERVINTREGRSLNVDEVVQRVLMQELRGATGNG</sequence>
<name>A0ABS1CB49_9GAMM</name>
<dbReference type="InterPro" id="IPR009537">
    <property type="entry name" value="DUF1156"/>
</dbReference>
<evidence type="ECO:0000313" key="2">
    <source>
        <dbReference type="EMBL" id="MBK1629163.1"/>
    </source>
</evidence>
<dbReference type="Pfam" id="PF06634">
    <property type="entry name" value="DUF1156"/>
    <property type="match status" value="1"/>
</dbReference>
<protein>
    <recommendedName>
        <fullName evidence="1">DUF1156 domain-containing protein</fullName>
    </recommendedName>
</protein>
<feature type="domain" description="DUF1156" evidence="1">
    <location>
        <begin position="13"/>
        <end position="67"/>
    </location>
</feature>
<keyword evidence="3" id="KW-1185">Reference proteome</keyword>
<accession>A0ABS1CB49</accession>
<evidence type="ECO:0000313" key="3">
    <source>
        <dbReference type="Proteomes" id="UP000748752"/>
    </source>
</evidence>
<comment type="caution">
    <text evidence="2">The sequence shown here is derived from an EMBL/GenBank/DDBJ whole genome shotgun (WGS) entry which is preliminary data.</text>
</comment>
<organism evidence="2 3">
    <name type="scientific">Thiohalocapsa halophila</name>
    <dbReference type="NCBI Taxonomy" id="69359"/>
    <lineage>
        <taxon>Bacteria</taxon>
        <taxon>Pseudomonadati</taxon>
        <taxon>Pseudomonadota</taxon>
        <taxon>Gammaproteobacteria</taxon>
        <taxon>Chromatiales</taxon>
        <taxon>Chromatiaceae</taxon>
        <taxon>Thiohalocapsa</taxon>
    </lineage>
</organism>
<reference evidence="2 3" key="1">
    <citation type="journal article" date="2020" name="Microorganisms">
        <title>Osmotic Adaptation and Compatible Solute Biosynthesis of Phototrophic Bacteria as Revealed from Genome Analyses.</title>
        <authorList>
            <person name="Imhoff J.F."/>
            <person name="Rahn T."/>
            <person name="Kunzel S."/>
            <person name="Keller A."/>
            <person name="Neulinger S.C."/>
        </authorList>
    </citation>
    <scope>NUCLEOTIDE SEQUENCE [LARGE SCALE GENOMIC DNA]</scope>
    <source>
        <strain evidence="2 3">DSM 6210</strain>
    </source>
</reference>
<dbReference type="EMBL" id="NRRV01000001">
    <property type="protein sequence ID" value="MBK1629163.1"/>
    <property type="molecule type" value="Genomic_DNA"/>
</dbReference>
<proteinExistence type="predicted"/>